<dbReference type="PANTHER" id="PTHR45683">
    <property type="entry name" value="MITOCHONDRIAL NICOTINAMIDE ADENINE DINUCLEOTIDE TRANSPORTER 1-RELATED-RELATED"/>
    <property type="match status" value="1"/>
</dbReference>
<evidence type="ECO:0000313" key="13">
    <source>
        <dbReference type="Proteomes" id="UP000290189"/>
    </source>
</evidence>
<dbReference type="Proteomes" id="UP000039324">
    <property type="component" value="Unassembled WGS sequence"/>
</dbReference>
<accession>A0A0G4IHS2</accession>
<dbReference type="InterPro" id="IPR044712">
    <property type="entry name" value="SLC25A32-like"/>
</dbReference>
<dbReference type="AlphaFoldDB" id="A0A0G4IHS2"/>
<dbReference type="EMBL" id="CDSF01000002">
    <property type="protein sequence ID" value="CEO94776.1"/>
    <property type="molecule type" value="Genomic_DNA"/>
</dbReference>
<organism evidence="10 12">
    <name type="scientific">Plasmodiophora brassicae</name>
    <name type="common">Clubroot disease agent</name>
    <dbReference type="NCBI Taxonomy" id="37360"/>
    <lineage>
        <taxon>Eukaryota</taxon>
        <taxon>Sar</taxon>
        <taxon>Rhizaria</taxon>
        <taxon>Endomyxa</taxon>
        <taxon>Phytomyxea</taxon>
        <taxon>Plasmodiophorida</taxon>
        <taxon>Plasmodiophoridae</taxon>
        <taxon>Plasmodiophora</taxon>
    </lineage>
</organism>
<dbReference type="PRINTS" id="PR00926">
    <property type="entry name" value="MITOCARRIER"/>
</dbReference>
<comment type="subcellular location">
    <subcellularLocation>
        <location evidence="1">Membrane</location>
        <topology evidence="1">Multi-pass membrane protein</topology>
    </subcellularLocation>
</comment>
<dbReference type="GO" id="GO:0016020">
    <property type="term" value="C:membrane"/>
    <property type="evidence" value="ECO:0007669"/>
    <property type="project" value="UniProtKB-SubCell"/>
</dbReference>
<dbReference type="STRING" id="37360.A0A0G4IHS2"/>
<evidence type="ECO:0000256" key="8">
    <source>
        <dbReference type="PROSITE-ProRule" id="PRU00282"/>
    </source>
</evidence>
<protein>
    <recommendedName>
        <fullName evidence="14">Mitochondrial carrier protein</fullName>
    </recommendedName>
</protein>
<dbReference type="GO" id="GO:0015215">
    <property type="term" value="F:nucleotide transmembrane transporter activity"/>
    <property type="evidence" value="ECO:0007669"/>
    <property type="project" value="UniProtKB-ARBA"/>
</dbReference>
<keyword evidence="5" id="KW-0677">Repeat</keyword>
<dbReference type="Gene3D" id="1.50.40.10">
    <property type="entry name" value="Mitochondrial carrier domain"/>
    <property type="match status" value="2"/>
</dbReference>
<dbReference type="InterPro" id="IPR023395">
    <property type="entry name" value="MCP_dom_sf"/>
</dbReference>
<keyword evidence="7 8" id="KW-0472">Membrane</keyword>
<dbReference type="FunFam" id="1.50.40.10:FF:000075">
    <property type="entry name" value="Nicotinamide adenine dinucleotide transporter 2, mitochondrial"/>
    <property type="match status" value="1"/>
</dbReference>
<evidence type="ECO:0000256" key="2">
    <source>
        <dbReference type="ARBA" id="ARBA00006375"/>
    </source>
</evidence>
<name>A0A0G4IHS2_PLABS</name>
<evidence type="ECO:0000256" key="6">
    <source>
        <dbReference type="ARBA" id="ARBA00022989"/>
    </source>
</evidence>
<reference evidence="11 13" key="2">
    <citation type="submission" date="2018-03" db="EMBL/GenBank/DDBJ databases">
        <authorList>
            <person name="Fogelqvist J."/>
        </authorList>
    </citation>
    <scope>NUCLEOTIDE SEQUENCE [LARGE SCALE GENOMIC DNA]</scope>
</reference>
<keyword evidence="4 8" id="KW-0812">Transmembrane</keyword>
<feature type="repeat" description="Solcar" evidence="8">
    <location>
        <begin position="19"/>
        <end position="116"/>
    </location>
</feature>
<geneLocation type="mitochondrion" evidence="11"/>
<evidence type="ECO:0000256" key="7">
    <source>
        <dbReference type="ARBA" id="ARBA00023136"/>
    </source>
</evidence>
<dbReference type="EMBL" id="OVEO01000010">
    <property type="protein sequence ID" value="SPQ98742.1"/>
    <property type="molecule type" value="Genomic_DNA"/>
</dbReference>
<dbReference type="SUPFAM" id="SSF103506">
    <property type="entry name" value="Mitochondrial carrier"/>
    <property type="match status" value="1"/>
</dbReference>
<feature type="repeat" description="Solcar" evidence="8">
    <location>
        <begin position="126"/>
        <end position="215"/>
    </location>
</feature>
<dbReference type="OMA" id="AFYNGMG"/>
<keyword evidence="11" id="KW-0496">Mitochondrion</keyword>
<evidence type="ECO:0000256" key="5">
    <source>
        <dbReference type="ARBA" id="ARBA00022737"/>
    </source>
</evidence>
<keyword evidence="3 9" id="KW-0813">Transport</keyword>
<reference evidence="10 12" key="1">
    <citation type="submission" date="2015-02" db="EMBL/GenBank/DDBJ databases">
        <authorList>
            <person name="Chooi Y.-H."/>
        </authorList>
    </citation>
    <scope>NUCLEOTIDE SEQUENCE [LARGE SCALE GENOMIC DNA]</scope>
    <source>
        <strain evidence="10">E3</strain>
    </source>
</reference>
<evidence type="ECO:0000256" key="3">
    <source>
        <dbReference type="ARBA" id="ARBA00022448"/>
    </source>
</evidence>
<evidence type="ECO:0000256" key="9">
    <source>
        <dbReference type="RuleBase" id="RU000488"/>
    </source>
</evidence>
<keyword evidence="12" id="KW-1185">Reference proteome</keyword>
<gene>
    <name evidence="10" type="ORF">PBRA_003589</name>
    <name evidence="11" type="ORF">PLBR_LOCUS5957</name>
</gene>
<proteinExistence type="inferred from homology"/>
<evidence type="ECO:0000313" key="12">
    <source>
        <dbReference type="Proteomes" id="UP000039324"/>
    </source>
</evidence>
<dbReference type="InterPro" id="IPR002067">
    <property type="entry name" value="MCP"/>
</dbReference>
<dbReference type="OrthoDB" id="10266426at2759"/>
<evidence type="ECO:0000256" key="1">
    <source>
        <dbReference type="ARBA" id="ARBA00004141"/>
    </source>
</evidence>
<evidence type="ECO:0000313" key="10">
    <source>
        <dbReference type="EMBL" id="CEO94776.1"/>
    </source>
</evidence>
<evidence type="ECO:0000256" key="4">
    <source>
        <dbReference type="ARBA" id="ARBA00022692"/>
    </source>
</evidence>
<evidence type="ECO:0000313" key="11">
    <source>
        <dbReference type="EMBL" id="SPQ98742.1"/>
    </source>
</evidence>
<comment type="similarity">
    <text evidence="2 9">Belongs to the mitochondrial carrier (TC 2.A.29) family.</text>
</comment>
<evidence type="ECO:0008006" key="14">
    <source>
        <dbReference type="Google" id="ProtNLM"/>
    </source>
</evidence>
<keyword evidence="6" id="KW-1133">Transmembrane helix</keyword>
<dbReference type="Pfam" id="PF00153">
    <property type="entry name" value="Mito_carr"/>
    <property type="match status" value="3"/>
</dbReference>
<dbReference type="PROSITE" id="PS50920">
    <property type="entry name" value="SOLCAR"/>
    <property type="match status" value="3"/>
</dbReference>
<feature type="repeat" description="Solcar" evidence="8">
    <location>
        <begin position="224"/>
        <end position="310"/>
    </location>
</feature>
<dbReference type="InterPro" id="IPR018108">
    <property type="entry name" value="MCP_transmembrane"/>
</dbReference>
<sequence>MATGTTADGSVHHAGSHGRLAMKELVAGACSGTIAAMCTAPLDLAKTRMQVQRQYLEPRPHQIASGVRYATLSGTLRRTLREEGTRGLFKGLGSTILGLVPNWALYFASYGRLKAILSEGLMKDFGANSTHVVAASAAGAITTCATNPLWLVKVRLQTQFAGKTDRPIYRGIAHAFVRIYKEEGIRGFYRGLPASLMGVSHVAIQFPLYEVLKAYYRVDHSGELGLWSLIKASSFSKIVASSVTYPHEVIRTRFQKQGASQTYTSVGQCVAKIYKEEGFRAFFRGMSANLIRVVPACAVTFTTFEYSLRLLDDIFL</sequence>
<dbReference type="Proteomes" id="UP000290189">
    <property type="component" value="Unassembled WGS sequence"/>
</dbReference>